<dbReference type="STRING" id="91928.A0A0D1ZAQ2"/>
<keyword evidence="3" id="KW-0503">Monooxygenase</keyword>
<organism evidence="4 5">
    <name type="scientific">Exophiala spinifera</name>
    <dbReference type="NCBI Taxonomy" id="91928"/>
    <lineage>
        <taxon>Eukaryota</taxon>
        <taxon>Fungi</taxon>
        <taxon>Dikarya</taxon>
        <taxon>Ascomycota</taxon>
        <taxon>Pezizomycotina</taxon>
        <taxon>Eurotiomycetes</taxon>
        <taxon>Chaetothyriomycetidae</taxon>
        <taxon>Chaetothyriales</taxon>
        <taxon>Herpotrichiellaceae</taxon>
        <taxon>Exophiala</taxon>
    </lineage>
</organism>
<comment type="similarity">
    <text evidence="1">Belongs to the paxM FAD-dependent monooxygenase family.</text>
</comment>
<evidence type="ECO:0000256" key="2">
    <source>
        <dbReference type="ARBA" id="ARBA00023002"/>
    </source>
</evidence>
<dbReference type="PANTHER" id="PTHR13789">
    <property type="entry name" value="MONOOXYGENASE"/>
    <property type="match status" value="1"/>
</dbReference>
<protein>
    <recommendedName>
        <fullName evidence="6">FAD-binding domain-containing protein</fullName>
    </recommendedName>
</protein>
<dbReference type="InterPro" id="IPR050493">
    <property type="entry name" value="FAD-dep_Monooxygenase_BioMet"/>
</dbReference>
<dbReference type="Gene3D" id="3.50.50.60">
    <property type="entry name" value="FAD/NAD(P)-binding domain"/>
    <property type="match status" value="1"/>
</dbReference>
<keyword evidence="5" id="KW-1185">Reference proteome</keyword>
<dbReference type="InterPro" id="IPR036188">
    <property type="entry name" value="FAD/NAD-bd_sf"/>
</dbReference>
<reference evidence="4 5" key="1">
    <citation type="submission" date="2015-01" db="EMBL/GenBank/DDBJ databases">
        <title>The Genome Sequence of Exophiala spinifera CBS89968.</title>
        <authorList>
            <consortium name="The Broad Institute Genomics Platform"/>
            <person name="Cuomo C."/>
            <person name="de Hoog S."/>
            <person name="Gorbushina A."/>
            <person name="Stielow B."/>
            <person name="Teixiera M."/>
            <person name="Abouelleil A."/>
            <person name="Chapman S.B."/>
            <person name="Priest M."/>
            <person name="Young S.K."/>
            <person name="Wortman J."/>
            <person name="Nusbaum C."/>
            <person name="Birren B."/>
        </authorList>
    </citation>
    <scope>NUCLEOTIDE SEQUENCE [LARGE SCALE GENOMIC DNA]</scope>
    <source>
        <strain evidence="4 5">CBS 89968</strain>
    </source>
</reference>
<dbReference type="PANTHER" id="PTHR13789:SF314">
    <property type="entry name" value="FAD-BINDING DOMAIN-CONTAINING PROTEIN"/>
    <property type="match status" value="1"/>
</dbReference>
<evidence type="ECO:0000313" key="5">
    <source>
        <dbReference type="Proteomes" id="UP000053328"/>
    </source>
</evidence>
<dbReference type="RefSeq" id="XP_016230308.1">
    <property type="nucleotide sequence ID" value="XM_016385364.1"/>
</dbReference>
<dbReference type="HOGENOM" id="CLU_1354638_0_0_1"/>
<evidence type="ECO:0000256" key="3">
    <source>
        <dbReference type="ARBA" id="ARBA00023033"/>
    </source>
</evidence>
<accession>A0A0D1ZAQ2</accession>
<sequence>MDMLQFCDVAGANWYFQHRGDLWNEFCHLATAPSTGIGIGGQPAKIIWGADVVSVNVDSGEVKLADGTIIASDLVIAADGIKSIIRPLVTGEEAFRTARPSGTSAFRFIMPVVGPFASVQPRCSRRPERIESFCSYTLGSGSKRPSLGPPMVRQKIFWTLPILERAEGVKLWQLRDLNCANIFILSATSRVPHISINMTLNA</sequence>
<dbReference type="GeneID" id="27338135"/>
<dbReference type="Proteomes" id="UP000053328">
    <property type="component" value="Unassembled WGS sequence"/>
</dbReference>
<dbReference type="SUPFAM" id="SSF51905">
    <property type="entry name" value="FAD/NAD(P)-binding domain"/>
    <property type="match status" value="1"/>
</dbReference>
<evidence type="ECO:0008006" key="6">
    <source>
        <dbReference type="Google" id="ProtNLM"/>
    </source>
</evidence>
<proteinExistence type="inferred from homology"/>
<keyword evidence="2" id="KW-0560">Oxidoreductase</keyword>
<gene>
    <name evidence="4" type="ORF">PV08_11052</name>
</gene>
<evidence type="ECO:0000256" key="1">
    <source>
        <dbReference type="ARBA" id="ARBA00007992"/>
    </source>
</evidence>
<name>A0A0D1ZAQ2_9EURO</name>
<evidence type="ECO:0000313" key="4">
    <source>
        <dbReference type="EMBL" id="KIW10092.1"/>
    </source>
</evidence>
<dbReference type="VEuPathDB" id="FungiDB:PV08_11052"/>
<dbReference type="AlphaFoldDB" id="A0A0D1ZAQ2"/>
<dbReference type="GO" id="GO:0004497">
    <property type="term" value="F:monooxygenase activity"/>
    <property type="evidence" value="ECO:0007669"/>
    <property type="project" value="UniProtKB-KW"/>
</dbReference>
<dbReference type="EMBL" id="KN847500">
    <property type="protein sequence ID" value="KIW10092.1"/>
    <property type="molecule type" value="Genomic_DNA"/>
</dbReference>
<dbReference type="OrthoDB" id="9993796at2759"/>